<dbReference type="PANTHER" id="PTHR10126">
    <property type="entry name" value="TATA-BOX BINDING PROTEIN"/>
    <property type="match status" value="1"/>
</dbReference>
<keyword evidence="9" id="KW-1185">Reference proteome</keyword>
<dbReference type="GO" id="GO:0032991">
    <property type="term" value="C:protein-containing complex"/>
    <property type="evidence" value="ECO:0007669"/>
    <property type="project" value="UniProtKB-ARBA"/>
</dbReference>
<dbReference type="GO" id="GO:0005634">
    <property type="term" value="C:nucleus"/>
    <property type="evidence" value="ECO:0007669"/>
    <property type="project" value="UniProtKB-SubCell"/>
</dbReference>
<reference evidence="8" key="1">
    <citation type="submission" date="2021-04" db="EMBL/GenBank/DDBJ databases">
        <authorList>
            <person name="Tunstrom K."/>
        </authorList>
    </citation>
    <scope>NUCLEOTIDE SEQUENCE</scope>
</reference>
<dbReference type="CDD" id="cd04516">
    <property type="entry name" value="TBP_eukaryotes"/>
    <property type="match status" value="1"/>
</dbReference>
<dbReference type="GO" id="GO:0001092">
    <property type="term" value="F:TFIIA-class transcription factor complex binding"/>
    <property type="evidence" value="ECO:0007669"/>
    <property type="project" value="UniProtKB-ARBA"/>
</dbReference>
<comment type="caution">
    <text evidence="8">The sequence shown here is derived from an EMBL/GenBank/DDBJ whole genome shotgun (WGS) entry which is preliminary data.</text>
</comment>
<evidence type="ECO:0000256" key="5">
    <source>
        <dbReference type="ARBA" id="ARBA00023125"/>
    </source>
</evidence>
<protein>
    <submittedName>
        <fullName evidence="8">(apollo) hypothetical protein</fullName>
    </submittedName>
</protein>
<gene>
    <name evidence="8" type="ORF">PAPOLLO_LOCUS8419</name>
</gene>
<dbReference type="PROSITE" id="PS00351">
    <property type="entry name" value="TFIID"/>
    <property type="match status" value="1"/>
</dbReference>
<dbReference type="GO" id="GO:0000978">
    <property type="term" value="F:RNA polymerase II cis-regulatory region sequence-specific DNA binding"/>
    <property type="evidence" value="ECO:0007669"/>
    <property type="project" value="UniProtKB-ARBA"/>
</dbReference>
<dbReference type="InterPro" id="IPR030491">
    <property type="entry name" value="TBP_CS"/>
</dbReference>
<dbReference type="GO" id="GO:0042797">
    <property type="term" value="P:tRNA transcription by RNA polymerase III"/>
    <property type="evidence" value="ECO:0007669"/>
    <property type="project" value="UniProtKB-ARBA"/>
</dbReference>
<dbReference type="OrthoDB" id="2127950at2759"/>
<evidence type="ECO:0000256" key="3">
    <source>
        <dbReference type="ARBA" id="ARBA00022737"/>
    </source>
</evidence>
<dbReference type="Proteomes" id="UP000691718">
    <property type="component" value="Unassembled WGS sequence"/>
</dbReference>
<keyword evidence="7" id="KW-0539">Nucleus</keyword>
<evidence type="ECO:0000256" key="7">
    <source>
        <dbReference type="ARBA" id="ARBA00023242"/>
    </source>
</evidence>
<evidence type="ECO:0000313" key="8">
    <source>
        <dbReference type="EMBL" id="CAG4971448.1"/>
    </source>
</evidence>
<dbReference type="FunFam" id="3.30.310.10:FF:000002">
    <property type="entry name" value="TATA-box-binding protein 2"/>
    <property type="match status" value="1"/>
</dbReference>
<keyword evidence="6" id="KW-0804">Transcription</keyword>
<keyword evidence="3" id="KW-0677">Repeat</keyword>
<keyword evidence="4" id="KW-0805">Transcription regulation</keyword>
<dbReference type="GO" id="GO:0000992">
    <property type="term" value="F:RNA polymerase III cis-regulatory region sequence-specific DNA binding"/>
    <property type="evidence" value="ECO:0007669"/>
    <property type="project" value="UniProtKB-ARBA"/>
</dbReference>
<dbReference type="Pfam" id="PF00352">
    <property type="entry name" value="TBP"/>
    <property type="match status" value="2"/>
</dbReference>
<comment type="subcellular location">
    <subcellularLocation>
        <location evidence="1">Nucleus</location>
    </subcellularLocation>
</comment>
<dbReference type="FunFam" id="3.30.310.10:FF:000005">
    <property type="entry name" value="TATA box-binding protein-like 1"/>
    <property type="match status" value="1"/>
</dbReference>
<evidence type="ECO:0000313" key="9">
    <source>
        <dbReference type="Proteomes" id="UP000691718"/>
    </source>
</evidence>
<evidence type="ECO:0000256" key="1">
    <source>
        <dbReference type="ARBA" id="ARBA00004123"/>
    </source>
</evidence>
<comment type="similarity">
    <text evidence="2">Belongs to the TBP family.</text>
</comment>
<sequence>MMESSEHLPLQCDADGSENCLHFTAVCQEDSVEKVQMLHDRETERIISNNELIMHRNNEDNTTDGTRDKHEVDTLKLAGDIGKSNVLNTPHQRTEVERTLTTPIVSSTQSHIMGEVSLTPTHRTFTPQAVNPHNTMVAITPIASGASQAKNSIKLQNCVSSVSLGCELKLLDIYCRTRFSEYNPARFQGVVMKILEPRATALVFRSGKIVCTGARNEHDSYIAARKFARIIQKLGFPAKFLDFKIQNFIATADLRFPVRLEALQQAHGQFASYEPELFPGLVYRMVRPRVVLLIFVNGKIVFTGGKSRNEISEALEIIYPILRSYKKN</sequence>
<keyword evidence="5" id="KW-0238">DNA-binding</keyword>
<name>A0A8S3WNM3_PARAO</name>
<proteinExistence type="inferred from homology"/>
<accession>A0A8S3WNM3</accession>
<dbReference type="GO" id="GO:0006352">
    <property type="term" value="P:DNA-templated transcription initiation"/>
    <property type="evidence" value="ECO:0007669"/>
    <property type="project" value="InterPro"/>
</dbReference>
<evidence type="ECO:0000256" key="6">
    <source>
        <dbReference type="ARBA" id="ARBA00023163"/>
    </source>
</evidence>
<dbReference type="InterPro" id="IPR033710">
    <property type="entry name" value="TBP_eukaryotic"/>
</dbReference>
<dbReference type="HAMAP" id="MF_00408">
    <property type="entry name" value="TATA_bind_prot_arch"/>
    <property type="match status" value="1"/>
</dbReference>
<organism evidence="8 9">
    <name type="scientific">Parnassius apollo</name>
    <name type="common">Apollo butterfly</name>
    <name type="synonym">Papilio apollo</name>
    <dbReference type="NCBI Taxonomy" id="110799"/>
    <lineage>
        <taxon>Eukaryota</taxon>
        <taxon>Metazoa</taxon>
        <taxon>Ecdysozoa</taxon>
        <taxon>Arthropoda</taxon>
        <taxon>Hexapoda</taxon>
        <taxon>Insecta</taxon>
        <taxon>Pterygota</taxon>
        <taxon>Neoptera</taxon>
        <taxon>Endopterygota</taxon>
        <taxon>Lepidoptera</taxon>
        <taxon>Glossata</taxon>
        <taxon>Ditrysia</taxon>
        <taxon>Papilionoidea</taxon>
        <taxon>Papilionidae</taxon>
        <taxon>Parnassiinae</taxon>
        <taxon>Parnassini</taxon>
        <taxon>Parnassius</taxon>
        <taxon>Parnassius</taxon>
    </lineage>
</organism>
<dbReference type="InterPro" id="IPR000814">
    <property type="entry name" value="TBP"/>
</dbReference>
<dbReference type="EMBL" id="CAJQZP010000610">
    <property type="protein sequence ID" value="CAG4971448.1"/>
    <property type="molecule type" value="Genomic_DNA"/>
</dbReference>
<evidence type="ECO:0000256" key="2">
    <source>
        <dbReference type="ARBA" id="ARBA00005560"/>
    </source>
</evidence>
<dbReference type="AlphaFoldDB" id="A0A8S3WNM3"/>
<evidence type="ECO:0000256" key="4">
    <source>
        <dbReference type="ARBA" id="ARBA00023015"/>
    </source>
</evidence>